<dbReference type="RefSeq" id="XP_007867840.1">
    <property type="nucleotide sequence ID" value="XM_007869649.1"/>
</dbReference>
<dbReference type="InterPro" id="IPR046341">
    <property type="entry name" value="SET_dom_sf"/>
</dbReference>
<dbReference type="OMA" id="CSHRERF"/>
<feature type="domain" description="SET" evidence="5">
    <location>
        <begin position="97"/>
        <end position="244"/>
    </location>
</feature>
<evidence type="ECO:0000256" key="2">
    <source>
        <dbReference type="ARBA" id="ARBA00022771"/>
    </source>
</evidence>
<evidence type="ECO:0000256" key="4">
    <source>
        <dbReference type="PROSITE-ProRule" id="PRU00134"/>
    </source>
</evidence>
<dbReference type="SUPFAM" id="SSF82199">
    <property type="entry name" value="SET domain"/>
    <property type="match status" value="1"/>
</dbReference>
<keyword evidence="2 4" id="KW-0863">Zinc-finger</keyword>
<evidence type="ECO:0000313" key="8">
    <source>
        <dbReference type="Proteomes" id="UP000030669"/>
    </source>
</evidence>
<keyword evidence="8" id="KW-1185">Reference proteome</keyword>
<dbReference type="HOGENOM" id="CLU_018406_4_1_1"/>
<dbReference type="OrthoDB" id="265717at2759"/>
<dbReference type="GeneID" id="19302177"/>
<dbReference type="Gene3D" id="2.170.270.10">
    <property type="entry name" value="SET domain"/>
    <property type="match status" value="1"/>
</dbReference>
<dbReference type="Proteomes" id="UP000030669">
    <property type="component" value="Unassembled WGS sequence"/>
</dbReference>
<dbReference type="EMBL" id="KB469305">
    <property type="protein sequence ID" value="EPQ53510.1"/>
    <property type="molecule type" value="Genomic_DNA"/>
</dbReference>
<dbReference type="eggNOG" id="KOG2084">
    <property type="taxonomic scope" value="Eukaryota"/>
</dbReference>
<dbReference type="InterPro" id="IPR050869">
    <property type="entry name" value="H3K4_H4K5_MeTrfase"/>
</dbReference>
<accession>S7RH21</accession>
<gene>
    <name evidence="7" type="ORF">GLOTRDRAFT_130853</name>
</gene>
<dbReference type="PROSITE" id="PS50280">
    <property type="entry name" value="SET"/>
    <property type="match status" value="1"/>
</dbReference>
<dbReference type="PANTHER" id="PTHR12197:SF251">
    <property type="entry name" value="EG:BACR7C10.4 PROTEIN"/>
    <property type="match status" value="1"/>
</dbReference>
<dbReference type="GO" id="GO:0005634">
    <property type="term" value="C:nucleus"/>
    <property type="evidence" value="ECO:0007669"/>
    <property type="project" value="TreeGrafter"/>
</dbReference>
<evidence type="ECO:0000256" key="3">
    <source>
        <dbReference type="ARBA" id="ARBA00022833"/>
    </source>
</evidence>
<dbReference type="PROSITE" id="PS50865">
    <property type="entry name" value="ZF_MYND_2"/>
    <property type="match status" value="1"/>
</dbReference>
<dbReference type="GO" id="GO:0008270">
    <property type="term" value="F:zinc ion binding"/>
    <property type="evidence" value="ECO:0007669"/>
    <property type="project" value="UniProtKB-KW"/>
</dbReference>
<dbReference type="Pfam" id="PF00856">
    <property type="entry name" value="SET"/>
    <property type="match status" value="1"/>
</dbReference>
<dbReference type="PANTHER" id="PTHR12197">
    <property type="entry name" value="HISTONE-LYSINE N-METHYLTRANSFERASE SMYD"/>
    <property type="match status" value="1"/>
</dbReference>
<feature type="domain" description="MYND-type" evidence="6">
    <location>
        <begin position="40"/>
        <end position="77"/>
    </location>
</feature>
<keyword evidence="3" id="KW-0862">Zinc</keyword>
<organism evidence="7 8">
    <name type="scientific">Gloeophyllum trabeum (strain ATCC 11539 / FP-39264 / Madison 617)</name>
    <name type="common">Brown rot fungus</name>
    <dbReference type="NCBI Taxonomy" id="670483"/>
    <lineage>
        <taxon>Eukaryota</taxon>
        <taxon>Fungi</taxon>
        <taxon>Dikarya</taxon>
        <taxon>Basidiomycota</taxon>
        <taxon>Agaricomycotina</taxon>
        <taxon>Agaricomycetes</taxon>
        <taxon>Gloeophyllales</taxon>
        <taxon>Gloeophyllaceae</taxon>
        <taxon>Gloeophyllum</taxon>
    </lineage>
</organism>
<dbReference type="Gene3D" id="6.10.140.2220">
    <property type="match status" value="1"/>
</dbReference>
<dbReference type="InterPro" id="IPR001214">
    <property type="entry name" value="SET_dom"/>
</dbReference>
<dbReference type="InterPro" id="IPR002893">
    <property type="entry name" value="Znf_MYND"/>
</dbReference>
<keyword evidence="1" id="KW-0479">Metal-binding</keyword>
<evidence type="ECO:0000259" key="6">
    <source>
        <dbReference type="PROSITE" id="PS50865"/>
    </source>
</evidence>
<evidence type="ECO:0000256" key="1">
    <source>
        <dbReference type="ARBA" id="ARBA00022723"/>
    </source>
</evidence>
<protein>
    <submittedName>
        <fullName evidence="7">SET domain-containing protein</fullName>
    </submittedName>
</protein>
<reference evidence="7 8" key="1">
    <citation type="journal article" date="2012" name="Science">
        <title>The Paleozoic origin of enzymatic lignin decomposition reconstructed from 31 fungal genomes.</title>
        <authorList>
            <person name="Floudas D."/>
            <person name="Binder M."/>
            <person name="Riley R."/>
            <person name="Barry K."/>
            <person name="Blanchette R.A."/>
            <person name="Henrissat B."/>
            <person name="Martinez A.T."/>
            <person name="Otillar R."/>
            <person name="Spatafora J.W."/>
            <person name="Yadav J.S."/>
            <person name="Aerts A."/>
            <person name="Benoit I."/>
            <person name="Boyd A."/>
            <person name="Carlson A."/>
            <person name="Copeland A."/>
            <person name="Coutinho P.M."/>
            <person name="de Vries R.P."/>
            <person name="Ferreira P."/>
            <person name="Findley K."/>
            <person name="Foster B."/>
            <person name="Gaskell J."/>
            <person name="Glotzer D."/>
            <person name="Gorecki P."/>
            <person name="Heitman J."/>
            <person name="Hesse C."/>
            <person name="Hori C."/>
            <person name="Igarashi K."/>
            <person name="Jurgens J.A."/>
            <person name="Kallen N."/>
            <person name="Kersten P."/>
            <person name="Kohler A."/>
            <person name="Kuees U."/>
            <person name="Kumar T.K.A."/>
            <person name="Kuo A."/>
            <person name="LaButti K."/>
            <person name="Larrondo L.F."/>
            <person name="Lindquist E."/>
            <person name="Ling A."/>
            <person name="Lombard V."/>
            <person name="Lucas S."/>
            <person name="Lundell T."/>
            <person name="Martin R."/>
            <person name="McLaughlin D.J."/>
            <person name="Morgenstern I."/>
            <person name="Morin E."/>
            <person name="Murat C."/>
            <person name="Nagy L.G."/>
            <person name="Nolan M."/>
            <person name="Ohm R.A."/>
            <person name="Patyshakuliyeva A."/>
            <person name="Rokas A."/>
            <person name="Ruiz-Duenas F.J."/>
            <person name="Sabat G."/>
            <person name="Salamov A."/>
            <person name="Samejima M."/>
            <person name="Schmutz J."/>
            <person name="Slot J.C."/>
            <person name="St John F."/>
            <person name="Stenlid J."/>
            <person name="Sun H."/>
            <person name="Sun S."/>
            <person name="Syed K."/>
            <person name="Tsang A."/>
            <person name="Wiebenga A."/>
            <person name="Young D."/>
            <person name="Pisabarro A."/>
            <person name="Eastwood D.C."/>
            <person name="Martin F."/>
            <person name="Cullen D."/>
            <person name="Grigoriev I.V."/>
            <person name="Hibbett D.S."/>
        </authorList>
    </citation>
    <scope>NUCLEOTIDE SEQUENCE [LARGE SCALE GENOMIC DNA]</scope>
    <source>
        <strain evidence="7 8">ATCC 11539</strain>
    </source>
</reference>
<evidence type="ECO:0000259" key="5">
    <source>
        <dbReference type="PROSITE" id="PS50280"/>
    </source>
</evidence>
<sequence length="566" mass="61196">MTVLPVPKRSRPDLFYVGTTILTVPPHVHALSTPSLPAYCSRCSAARELKRCTKCRAVWYCSASCQNADWSLHKRECPSLIRWASSAPSSLPIPSDAIRCLGRTLWEIEANGLTSIFTREIASMQSNRPPPTAATQTETHAHLAHALVRYLGVSSPEELTKYGVQGVGGLVDLVARFTTNAITLTTPSLSPIGVIISPLAALFNHSCAPNAVIVFPTHGSSSVNIRVVTLRDLHPGEEVLTAYVDTTLPRRERQQALRETYNFTCTCELCVSEEKEGGEVDPREAVLCPRAGCGGVWRVPEQGPSDDDMEVDSSVANGSQAAAQVTSRCTKCKHLINPVKLHEVSDAVRLGLEGYGEAVRVQNEDPARAYKLTKNLAPLLAGAGLAPSSHPLLGLLRLYQQFELDRLGQALNEIGGGRSSESNVEELRTPGAEKTLGEEEKAHAKEAQEILDDVVRTQARIVRGLSDILVEGHPVRAVALAELGKALSVDEPWPEVPPSPTTGSFPPHLAPRLQLALQTLLRSKRELEIGFGGDGGEVGRDVGEMMRRVEGELSVWREGVRSGGGR</sequence>
<dbReference type="PROSITE" id="PS01360">
    <property type="entry name" value="ZF_MYND_1"/>
    <property type="match status" value="1"/>
</dbReference>
<proteinExistence type="predicted"/>
<dbReference type="STRING" id="670483.S7RH21"/>
<name>S7RH21_GLOTA</name>
<dbReference type="KEGG" id="gtr:GLOTRDRAFT_130853"/>
<dbReference type="Pfam" id="PF01753">
    <property type="entry name" value="zf-MYND"/>
    <property type="match status" value="1"/>
</dbReference>
<dbReference type="AlphaFoldDB" id="S7RH21"/>
<dbReference type="Gene3D" id="1.10.220.160">
    <property type="match status" value="1"/>
</dbReference>
<evidence type="ECO:0000313" key="7">
    <source>
        <dbReference type="EMBL" id="EPQ53510.1"/>
    </source>
</evidence>